<dbReference type="InterPro" id="IPR036465">
    <property type="entry name" value="vWFA_dom_sf"/>
</dbReference>
<dbReference type="Gene3D" id="1.25.40.10">
    <property type="entry name" value="Tetratricopeptide repeat domain"/>
    <property type="match status" value="1"/>
</dbReference>
<gene>
    <name evidence="1" type="ORF">CARN2_2360</name>
</gene>
<protein>
    <submittedName>
        <fullName evidence="1">Uncharacterized protein</fullName>
    </submittedName>
</protein>
<proteinExistence type="predicted"/>
<evidence type="ECO:0000313" key="1">
    <source>
        <dbReference type="EMBL" id="CBH96645.1"/>
    </source>
</evidence>
<dbReference type="InterPro" id="IPR011990">
    <property type="entry name" value="TPR-like_helical_dom_sf"/>
</dbReference>
<dbReference type="Gene3D" id="3.40.50.410">
    <property type="entry name" value="von Willebrand factor, type A domain"/>
    <property type="match status" value="1"/>
</dbReference>
<dbReference type="SUPFAM" id="SSF48452">
    <property type="entry name" value="TPR-like"/>
    <property type="match status" value="1"/>
</dbReference>
<name>E6PNZ3_9ZZZZ</name>
<comment type="caution">
    <text evidence="1">The sequence shown here is derived from an EMBL/GenBank/DDBJ whole genome shotgun (WGS) entry which is preliminary data.</text>
</comment>
<organism evidence="1">
    <name type="scientific">mine drainage metagenome</name>
    <dbReference type="NCBI Taxonomy" id="410659"/>
    <lineage>
        <taxon>unclassified sequences</taxon>
        <taxon>metagenomes</taxon>
        <taxon>ecological metagenomes</taxon>
    </lineage>
</organism>
<sequence>MPVVLALLRLARAQQQRAQALAYADAPLLPFATRQPGRRAARGAVVFDLVLWTLLACAAAGPRQPLPTTADGAPTGHRMAVMVLLDTGAQAAQASGSISPLEQARLLLAGLWPRLQGERLGLMAYGSPPNSARISLVQLLPPTHDAAIFGHFARLARQSLLTTDQATTALSGLFDLARRRLAQQDVAGEAAALLLVAGADVPITAGSDPRALGRQMRAARLPVFVLALPGLDTAQAIALRTLADSSGGVYAAVPPGQTSIAVWTDLYDRGIARIPVAQTNLPQQILQWRELFELFLLPALLLMLWRDGPLRARHQRPSGNLLLLMMFGMLATAVVAPPAARAAMASPQQAWTAWQAKDYARAQAIYAALPGWNARMGEGAAAYRSGEFQRAAQAWQRALLDADTAQQRFAAFYNLGNASMHLPGTTLEAVQAYDAALRIRPHDSAALRNARLAQRQYETHHPPGYLVGIAKRGPAVAQGRFGRQSSDTPSQMRHKPPPLAAAPLHQAEVLAAQGKLGTLAAPTNIAKAWQPPMLDWASADKRTQLLRDATQALWQARADIDSRAARDAAAQEGRAQ</sequence>
<accession>E6PNZ3</accession>
<dbReference type="AlphaFoldDB" id="E6PNZ3"/>
<reference evidence="1" key="1">
    <citation type="submission" date="2009-10" db="EMBL/GenBank/DDBJ databases">
        <title>Diversity of trophic interactions inside an arsenic-rich microbial ecosystem.</title>
        <authorList>
            <person name="Bertin P.N."/>
            <person name="Heinrich-Salmeron A."/>
            <person name="Pelletier E."/>
            <person name="Goulhen-Chollet F."/>
            <person name="Arsene-Ploetze F."/>
            <person name="Gallien S."/>
            <person name="Calteau A."/>
            <person name="Vallenet D."/>
            <person name="Casiot C."/>
            <person name="Chane-Woon-Ming B."/>
            <person name="Giloteaux L."/>
            <person name="Barakat M."/>
            <person name="Bonnefoy V."/>
            <person name="Bruneel O."/>
            <person name="Chandler M."/>
            <person name="Cleiss J."/>
            <person name="Duran R."/>
            <person name="Elbaz-Poulichet F."/>
            <person name="Fonknechten N."/>
            <person name="Lauga B."/>
            <person name="Mornico D."/>
            <person name="Ortet P."/>
            <person name="Schaeffer C."/>
            <person name="Siguier P."/>
            <person name="Alexander Thil Smith A."/>
            <person name="Van Dorsselaer A."/>
            <person name="Weissenbach J."/>
            <person name="Medigue C."/>
            <person name="Le Paslier D."/>
        </authorList>
    </citation>
    <scope>NUCLEOTIDE SEQUENCE</scope>
</reference>
<dbReference type="EMBL" id="CABM01000030">
    <property type="protein sequence ID" value="CBH96645.1"/>
    <property type="molecule type" value="Genomic_DNA"/>
</dbReference>